<protein>
    <submittedName>
        <fullName evidence="1">Uncharacterized protein</fullName>
    </submittedName>
</protein>
<accession>A0A4Y2RUM9</accession>
<organism evidence="1 2">
    <name type="scientific">Araneus ventricosus</name>
    <name type="common">Orbweaver spider</name>
    <name type="synonym">Epeira ventricosa</name>
    <dbReference type="NCBI Taxonomy" id="182803"/>
    <lineage>
        <taxon>Eukaryota</taxon>
        <taxon>Metazoa</taxon>
        <taxon>Ecdysozoa</taxon>
        <taxon>Arthropoda</taxon>
        <taxon>Chelicerata</taxon>
        <taxon>Arachnida</taxon>
        <taxon>Araneae</taxon>
        <taxon>Araneomorphae</taxon>
        <taxon>Entelegynae</taxon>
        <taxon>Araneoidea</taxon>
        <taxon>Araneidae</taxon>
        <taxon>Araneus</taxon>
    </lineage>
</organism>
<evidence type="ECO:0000313" key="1">
    <source>
        <dbReference type="EMBL" id="GBN78680.1"/>
    </source>
</evidence>
<dbReference type="EMBL" id="BGPR01018268">
    <property type="protein sequence ID" value="GBN78680.1"/>
    <property type="molecule type" value="Genomic_DNA"/>
</dbReference>
<proteinExistence type="predicted"/>
<dbReference type="Proteomes" id="UP000499080">
    <property type="component" value="Unassembled WGS sequence"/>
</dbReference>
<sequence>MFCRTIKARLSLCHAFSLHIRATQPPEIGAMAKITPLHRVANEKATPSSGLTSLGMKFRNRHVESFVYKNVLELQSSWNTNMAHLPNWTSFGHTYLFVFYCGPLNLDKMPTV</sequence>
<comment type="caution">
    <text evidence="1">The sequence shown here is derived from an EMBL/GenBank/DDBJ whole genome shotgun (WGS) entry which is preliminary data.</text>
</comment>
<name>A0A4Y2RUM9_ARAVE</name>
<evidence type="ECO:0000313" key="2">
    <source>
        <dbReference type="Proteomes" id="UP000499080"/>
    </source>
</evidence>
<gene>
    <name evidence="1" type="ORF">AVEN_238747_1</name>
</gene>
<reference evidence="1 2" key="1">
    <citation type="journal article" date="2019" name="Sci. Rep.">
        <title>Orb-weaving spider Araneus ventricosus genome elucidates the spidroin gene catalogue.</title>
        <authorList>
            <person name="Kono N."/>
            <person name="Nakamura H."/>
            <person name="Ohtoshi R."/>
            <person name="Moran D.A.P."/>
            <person name="Shinohara A."/>
            <person name="Yoshida Y."/>
            <person name="Fujiwara M."/>
            <person name="Mori M."/>
            <person name="Tomita M."/>
            <person name="Arakawa K."/>
        </authorList>
    </citation>
    <scope>NUCLEOTIDE SEQUENCE [LARGE SCALE GENOMIC DNA]</scope>
</reference>
<dbReference type="AlphaFoldDB" id="A0A4Y2RUM9"/>
<keyword evidence="2" id="KW-1185">Reference proteome</keyword>